<evidence type="ECO:0000313" key="1">
    <source>
        <dbReference type="EMBL" id="RSI69396.1"/>
    </source>
</evidence>
<accession>A0A428BUJ0</accession>
<name>A0A428BUJ0_STROR</name>
<evidence type="ECO:0000313" key="2">
    <source>
        <dbReference type="Proteomes" id="UP000272687"/>
    </source>
</evidence>
<protein>
    <submittedName>
        <fullName evidence="1">Uncharacterized protein</fullName>
    </submittedName>
</protein>
<proteinExistence type="predicted"/>
<dbReference type="AlphaFoldDB" id="A0A428BUJ0"/>
<reference evidence="1 2" key="1">
    <citation type="submission" date="2018-11" db="EMBL/GenBank/DDBJ databases">
        <title>Species Designations Belie Phenotypic and Genotypic Heterogeneity in Oral Streptococci.</title>
        <authorList>
            <person name="Velsko I."/>
        </authorList>
    </citation>
    <scope>NUCLEOTIDE SEQUENCE [LARGE SCALE GENOMIC DNA]</scope>
    <source>
        <strain evidence="1 2">BCC50</strain>
    </source>
</reference>
<gene>
    <name evidence="1" type="ORF">D8860_09070</name>
</gene>
<comment type="caution">
    <text evidence="1">The sequence shown here is derived from an EMBL/GenBank/DDBJ whole genome shotgun (WGS) entry which is preliminary data.</text>
</comment>
<sequence length="29" mass="3485">MIVTYYKLCKSTIAKKRKTNSFIFRFLAI</sequence>
<organism evidence="1 2">
    <name type="scientific">Streptococcus oralis</name>
    <dbReference type="NCBI Taxonomy" id="1303"/>
    <lineage>
        <taxon>Bacteria</taxon>
        <taxon>Bacillati</taxon>
        <taxon>Bacillota</taxon>
        <taxon>Bacilli</taxon>
        <taxon>Lactobacillales</taxon>
        <taxon>Streptococcaceae</taxon>
        <taxon>Streptococcus</taxon>
    </lineage>
</organism>
<dbReference type="Proteomes" id="UP000272687">
    <property type="component" value="Unassembled WGS sequence"/>
</dbReference>
<dbReference type="EMBL" id="RJNM01000025">
    <property type="protein sequence ID" value="RSI69396.1"/>
    <property type="molecule type" value="Genomic_DNA"/>
</dbReference>